<reference evidence="4" key="2">
    <citation type="submission" date="2020-09" db="EMBL/GenBank/DDBJ databases">
        <authorList>
            <person name="Sun Q."/>
            <person name="Ohkuma M."/>
        </authorList>
    </citation>
    <scope>NUCLEOTIDE SEQUENCE</scope>
    <source>
        <strain evidence="4">JCM 13064</strain>
    </source>
</reference>
<feature type="region of interest" description="Disordered" evidence="2">
    <location>
        <begin position="15"/>
        <end position="36"/>
    </location>
</feature>
<dbReference type="InterPro" id="IPR050267">
    <property type="entry name" value="Anti-sigma-factor_SerPK"/>
</dbReference>
<sequence>MNLTIRNTDRTVRVEVSDEGSATSVPHVRNEPEAEGGRGLHIISALAKEWGVTHRKSGVTIWCEVSTGDGASDP</sequence>
<dbReference type="CDD" id="cd16936">
    <property type="entry name" value="HATPase_RsbW-like"/>
    <property type="match status" value="1"/>
</dbReference>
<dbReference type="GO" id="GO:0004674">
    <property type="term" value="F:protein serine/threonine kinase activity"/>
    <property type="evidence" value="ECO:0007669"/>
    <property type="project" value="UniProtKB-KW"/>
</dbReference>
<dbReference type="PANTHER" id="PTHR35526">
    <property type="entry name" value="ANTI-SIGMA-F FACTOR RSBW-RELATED"/>
    <property type="match status" value="1"/>
</dbReference>
<dbReference type="PANTHER" id="PTHR35526:SF3">
    <property type="entry name" value="ANTI-SIGMA-F FACTOR RSBW"/>
    <property type="match status" value="1"/>
</dbReference>
<dbReference type="Pfam" id="PF13581">
    <property type="entry name" value="HATPase_c_2"/>
    <property type="match status" value="1"/>
</dbReference>
<evidence type="ECO:0000256" key="2">
    <source>
        <dbReference type="SAM" id="MobiDB-lite"/>
    </source>
</evidence>
<keyword evidence="5" id="KW-1185">Reference proteome</keyword>
<gene>
    <name evidence="4" type="ORF">GCM10007964_04300</name>
</gene>
<dbReference type="InterPro" id="IPR036890">
    <property type="entry name" value="HATPase_C_sf"/>
</dbReference>
<evidence type="ECO:0000313" key="4">
    <source>
        <dbReference type="EMBL" id="GGK64395.1"/>
    </source>
</evidence>
<feature type="domain" description="Histidine kinase/HSP90-like ATPase" evidence="3">
    <location>
        <begin position="1"/>
        <end position="62"/>
    </location>
</feature>
<organism evidence="4 5">
    <name type="scientific">Sphaerisporangium melleum</name>
    <dbReference type="NCBI Taxonomy" id="321316"/>
    <lineage>
        <taxon>Bacteria</taxon>
        <taxon>Bacillati</taxon>
        <taxon>Actinomycetota</taxon>
        <taxon>Actinomycetes</taxon>
        <taxon>Streptosporangiales</taxon>
        <taxon>Streptosporangiaceae</taxon>
        <taxon>Sphaerisporangium</taxon>
    </lineage>
</organism>
<evidence type="ECO:0000256" key="1">
    <source>
        <dbReference type="ARBA" id="ARBA00022527"/>
    </source>
</evidence>
<accession>A0A917QS05</accession>
<keyword evidence="1" id="KW-0808">Transferase</keyword>
<dbReference type="AlphaFoldDB" id="A0A917QS05"/>
<comment type="caution">
    <text evidence="4">The sequence shown here is derived from an EMBL/GenBank/DDBJ whole genome shotgun (WGS) entry which is preliminary data.</text>
</comment>
<evidence type="ECO:0000259" key="3">
    <source>
        <dbReference type="Pfam" id="PF13581"/>
    </source>
</evidence>
<evidence type="ECO:0000313" key="5">
    <source>
        <dbReference type="Proteomes" id="UP000645217"/>
    </source>
</evidence>
<name>A0A917QS05_9ACTN</name>
<keyword evidence="1" id="KW-0723">Serine/threonine-protein kinase</keyword>
<proteinExistence type="predicted"/>
<dbReference type="Proteomes" id="UP000645217">
    <property type="component" value="Unassembled WGS sequence"/>
</dbReference>
<reference evidence="4" key="1">
    <citation type="journal article" date="2014" name="Int. J. Syst. Evol. Microbiol.">
        <title>Complete genome sequence of Corynebacterium casei LMG S-19264T (=DSM 44701T), isolated from a smear-ripened cheese.</title>
        <authorList>
            <consortium name="US DOE Joint Genome Institute (JGI-PGF)"/>
            <person name="Walter F."/>
            <person name="Albersmeier A."/>
            <person name="Kalinowski J."/>
            <person name="Ruckert C."/>
        </authorList>
    </citation>
    <scope>NUCLEOTIDE SEQUENCE</scope>
    <source>
        <strain evidence="4">JCM 13064</strain>
    </source>
</reference>
<dbReference type="InterPro" id="IPR003594">
    <property type="entry name" value="HATPase_dom"/>
</dbReference>
<dbReference type="Gene3D" id="3.30.565.10">
    <property type="entry name" value="Histidine kinase-like ATPase, C-terminal domain"/>
    <property type="match status" value="1"/>
</dbReference>
<keyword evidence="1" id="KW-0418">Kinase</keyword>
<protein>
    <recommendedName>
        <fullName evidence="3">Histidine kinase/HSP90-like ATPase domain-containing protein</fullName>
    </recommendedName>
</protein>
<dbReference type="EMBL" id="BMNT01000002">
    <property type="protein sequence ID" value="GGK64395.1"/>
    <property type="molecule type" value="Genomic_DNA"/>
</dbReference>